<organism evidence="3 4">
    <name type="scientific">Kumtagia ephedrae</name>
    <dbReference type="NCBI Taxonomy" id="2116701"/>
    <lineage>
        <taxon>Bacteria</taxon>
        <taxon>Pseudomonadati</taxon>
        <taxon>Pseudomonadota</taxon>
        <taxon>Alphaproteobacteria</taxon>
        <taxon>Hyphomicrobiales</taxon>
        <taxon>Phyllobacteriaceae</taxon>
        <taxon>Kumtagia</taxon>
    </lineage>
</organism>
<dbReference type="InterPro" id="IPR036291">
    <property type="entry name" value="NAD(P)-bd_dom_sf"/>
</dbReference>
<dbReference type="PANTHER" id="PTHR12126:SF11">
    <property type="entry name" value="NADH DEHYDROGENASE [UBIQUINONE] 1 ALPHA SUBCOMPLEX SUBUNIT 9, MITOCHONDRIAL"/>
    <property type="match status" value="1"/>
</dbReference>
<keyword evidence="1" id="KW-1133">Transmembrane helix</keyword>
<dbReference type="InterPro" id="IPR016040">
    <property type="entry name" value="NAD(P)-bd_dom"/>
</dbReference>
<keyword evidence="1" id="KW-0812">Transmembrane</keyword>
<dbReference type="RefSeq" id="WP_106771294.1">
    <property type="nucleotide sequence ID" value="NZ_PXYK01000005.1"/>
</dbReference>
<gene>
    <name evidence="3" type="ORF">C7I84_06195</name>
</gene>
<proteinExistence type="predicted"/>
<feature type="transmembrane region" description="Helical" evidence="1">
    <location>
        <begin position="349"/>
        <end position="371"/>
    </location>
</feature>
<dbReference type="Gene3D" id="3.40.50.720">
    <property type="entry name" value="NAD(P)-binding Rossmann-like Domain"/>
    <property type="match status" value="1"/>
</dbReference>
<dbReference type="EMBL" id="PXYK01000005">
    <property type="protein sequence ID" value="PSJ63231.1"/>
    <property type="molecule type" value="Genomic_DNA"/>
</dbReference>
<dbReference type="Proteomes" id="UP000241229">
    <property type="component" value="Unassembled WGS sequence"/>
</dbReference>
<dbReference type="OrthoDB" id="5377001at2"/>
<keyword evidence="1" id="KW-0472">Membrane</keyword>
<dbReference type="InterPro" id="IPR025695">
    <property type="entry name" value="DoxX-like"/>
</dbReference>
<dbReference type="SUPFAM" id="SSF51735">
    <property type="entry name" value="NAD(P)-binding Rossmann-fold domains"/>
    <property type="match status" value="1"/>
</dbReference>
<dbReference type="PANTHER" id="PTHR12126">
    <property type="entry name" value="NADH-UBIQUINONE OXIDOREDUCTASE 39 KDA SUBUNIT-RELATED"/>
    <property type="match status" value="1"/>
</dbReference>
<dbReference type="InterPro" id="IPR051207">
    <property type="entry name" value="ComplexI_NDUFA9_subunit"/>
</dbReference>
<comment type="caution">
    <text evidence="3">The sequence shown here is derived from an EMBL/GenBank/DDBJ whole genome shotgun (WGS) entry which is preliminary data.</text>
</comment>
<name>A0A2P7SLK4_9HYPH</name>
<feature type="transmembrane region" description="Helical" evidence="1">
    <location>
        <begin position="277"/>
        <end position="296"/>
    </location>
</feature>
<evidence type="ECO:0000313" key="4">
    <source>
        <dbReference type="Proteomes" id="UP000241229"/>
    </source>
</evidence>
<dbReference type="Pfam" id="PF13781">
    <property type="entry name" value="DoxX_3"/>
    <property type="match status" value="1"/>
</dbReference>
<evidence type="ECO:0000256" key="1">
    <source>
        <dbReference type="SAM" id="Phobius"/>
    </source>
</evidence>
<protein>
    <submittedName>
        <fullName evidence="3">Nucleoside-diphosphate sugar epimerase</fullName>
    </submittedName>
</protein>
<feature type="transmembrane region" description="Helical" evidence="1">
    <location>
        <begin position="308"/>
        <end position="329"/>
    </location>
</feature>
<feature type="transmembrane region" description="Helical" evidence="1">
    <location>
        <begin position="408"/>
        <end position="425"/>
    </location>
</feature>
<dbReference type="GO" id="GO:0044877">
    <property type="term" value="F:protein-containing complex binding"/>
    <property type="evidence" value="ECO:0007669"/>
    <property type="project" value="TreeGrafter"/>
</dbReference>
<feature type="domain" description="NAD(P)-binding" evidence="2">
    <location>
        <begin position="7"/>
        <end position="149"/>
    </location>
</feature>
<dbReference type="Pfam" id="PF13460">
    <property type="entry name" value="NAD_binding_10"/>
    <property type="match status" value="1"/>
</dbReference>
<keyword evidence="4" id="KW-1185">Reference proteome</keyword>
<evidence type="ECO:0000259" key="2">
    <source>
        <dbReference type="Pfam" id="PF13460"/>
    </source>
</evidence>
<evidence type="ECO:0000313" key="3">
    <source>
        <dbReference type="EMBL" id="PSJ63231.1"/>
    </source>
</evidence>
<feature type="transmembrane region" description="Helical" evidence="1">
    <location>
        <begin position="378"/>
        <end position="396"/>
    </location>
</feature>
<reference evidence="3 4" key="1">
    <citation type="submission" date="2018-03" db="EMBL/GenBank/DDBJ databases">
        <title>The draft genome of Mesorhizobium sp. 6GN-30.</title>
        <authorList>
            <person name="Liu L."/>
            <person name="Li L."/>
            <person name="Wang T."/>
            <person name="Zhang X."/>
            <person name="Liang L."/>
        </authorList>
    </citation>
    <scope>NUCLEOTIDE SEQUENCE [LARGE SCALE GENOMIC DNA]</scope>
    <source>
        <strain evidence="3 4">6GN30</strain>
    </source>
</reference>
<dbReference type="AlphaFoldDB" id="A0A2P7SLK4"/>
<sequence>MRVLVTGATGLIGAAVCARLIANGHDVAGMARRAAPAALGRPPVVALDMAAATRPEHWLSHLAGIDAVVNCAGILQESGAENMEAVHRDAVAALFEACARTGVRKVVHFSAIGVDREQPSSFSATKLSGDQALMALDLDWAILRPSVVLGRPAFGASALLRGLAALPVLPSMPATGRLQVVQLDDVVATVLLLLERPQPTRAVLELAGPEAYSMDEVVGLYRRWFGWREARRFVLPEWAAALLYRLGDLAAALGWRPPLRGNAAKEIRRGAVGDPSAWTALTGILPAALPAALAARPATVQEKWFARLYFVKPAIFVVLPFFWIMTGIISLSTGWRSGLELLQPTVMDAFSPAMVVAGAIADIAIGALIAWRRSARAGLYAAIALSVFYALTGTILRPDLWNEPLGPLMKILPIVVLHLVALAILEER</sequence>
<accession>A0A2P7SLK4</accession>